<name>W3X5Q2_PESFW</name>
<dbReference type="EMBL" id="KI912112">
    <property type="protein sequence ID" value="ETS81380.1"/>
    <property type="molecule type" value="Genomic_DNA"/>
</dbReference>
<feature type="domain" description="Glycosyl hydrolase family 13 catalytic" evidence="1">
    <location>
        <begin position="23"/>
        <end position="89"/>
    </location>
</feature>
<gene>
    <name evidence="2" type="ORF">PFICI_06382</name>
</gene>
<dbReference type="InterPro" id="IPR017853">
    <property type="entry name" value="GH"/>
</dbReference>
<evidence type="ECO:0000313" key="2">
    <source>
        <dbReference type="EMBL" id="ETS81380.1"/>
    </source>
</evidence>
<dbReference type="HOGENOM" id="CLU_1390673_0_0_1"/>
<sequence length="196" mass="22527">MDGPNEVMFQGFDSNIPVDYKQWNHLTEELEWLGHLGVKHIWIPPATKAASLTSDGYDAYDLLELHRLTEEASRRGIKIIFDAVLDHKAGADTTEPVKAIRANPQGNPRLDIDWRPQEISAWTVFSFHGRRFWPGNSLRVKLYHNSMKWSKSCFTGVDVNAATNEKGIWRFSQKRWADDVDRRTGHDDDLQVHPSC</sequence>
<keyword evidence="3" id="KW-1185">Reference proteome</keyword>
<accession>W3X5Q2</accession>
<evidence type="ECO:0000259" key="1">
    <source>
        <dbReference type="Pfam" id="PF00128"/>
    </source>
</evidence>
<dbReference type="RefSeq" id="XP_007833154.1">
    <property type="nucleotide sequence ID" value="XM_007834963.1"/>
</dbReference>
<dbReference type="Proteomes" id="UP000030651">
    <property type="component" value="Unassembled WGS sequence"/>
</dbReference>
<dbReference type="GO" id="GO:0005975">
    <property type="term" value="P:carbohydrate metabolic process"/>
    <property type="evidence" value="ECO:0007669"/>
    <property type="project" value="InterPro"/>
</dbReference>
<dbReference type="Gene3D" id="2.40.30.140">
    <property type="match status" value="1"/>
</dbReference>
<protein>
    <recommendedName>
        <fullName evidence="1">Glycosyl hydrolase family 13 catalytic domain-containing protein</fullName>
    </recommendedName>
</protein>
<evidence type="ECO:0000313" key="3">
    <source>
        <dbReference type="Proteomes" id="UP000030651"/>
    </source>
</evidence>
<dbReference type="Pfam" id="PF00128">
    <property type="entry name" value="Alpha-amylase"/>
    <property type="match status" value="1"/>
</dbReference>
<dbReference type="AlphaFoldDB" id="W3X5Q2"/>
<dbReference type="Gene3D" id="3.20.20.80">
    <property type="entry name" value="Glycosidases"/>
    <property type="match status" value="1"/>
</dbReference>
<dbReference type="KEGG" id="pfy:PFICI_06382"/>
<dbReference type="InterPro" id="IPR006047">
    <property type="entry name" value="GH13_cat_dom"/>
</dbReference>
<reference evidence="3" key="1">
    <citation type="journal article" date="2015" name="BMC Genomics">
        <title>Genomic and transcriptomic analysis of the endophytic fungus Pestalotiopsis fici reveals its lifestyle and high potential for synthesis of natural products.</title>
        <authorList>
            <person name="Wang X."/>
            <person name="Zhang X."/>
            <person name="Liu L."/>
            <person name="Xiang M."/>
            <person name="Wang W."/>
            <person name="Sun X."/>
            <person name="Che Y."/>
            <person name="Guo L."/>
            <person name="Liu G."/>
            <person name="Guo L."/>
            <person name="Wang C."/>
            <person name="Yin W.B."/>
            <person name="Stadler M."/>
            <person name="Zhang X."/>
            <person name="Liu X."/>
        </authorList>
    </citation>
    <scope>NUCLEOTIDE SEQUENCE [LARGE SCALE GENOMIC DNA]</scope>
    <source>
        <strain evidence="3">W106-1 / CGMCC3.15140</strain>
    </source>
</reference>
<dbReference type="OMA" id="HIWIPPA"/>
<dbReference type="GeneID" id="19271395"/>
<dbReference type="STRING" id="1229662.W3X5Q2"/>
<dbReference type="SUPFAM" id="SSF51445">
    <property type="entry name" value="(Trans)glycosidases"/>
    <property type="match status" value="1"/>
</dbReference>
<dbReference type="InParanoid" id="W3X5Q2"/>
<organism evidence="2 3">
    <name type="scientific">Pestalotiopsis fici (strain W106-1 / CGMCC3.15140)</name>
    <dbReference type="NCBI Taxonomy" id="1229662"/>
    <lineage>
        <taxon>Eukaryota</taxon>
        <taxon>Fungi</taxon>
        <taxon>Dikarya</taxon>
        <taxon>Ascomycota</taxon>
        <taxon>Pezizomycotina</taxon>
        <taxon>Sordariomycetes</taxon>
        <taxon>Xylariomycetidae</taxon>
        <taxon>Amphisphaeriales</taxon>
        <taxon>Sporocadaceae</taxon>
        <taxon>Pestalotiopsis</taxon>
    </lineage>
</organism>
<dbReference type="OrthoDB" id="550577at2759"/>
<dbReference type="eggNOG" id="KOG0471">
    <property type="taxonomic scope" value="Eukaryota"/>
</dbReference>
<proteinExistence type="predicted"/>